<dbReference type="PRINTS" id="PR00313">
    <property type="entry name" value="CABNDNGRPT"/>
</dbReference>
<evidence type="ECO:0000313" key="5">
    <source>
        <dbReference type="Proteomes" id="UP000184066"/>
    </source>
</evidence>
<feature type="region of interest" description="Disordered" evidence="3">
    <location>
        <begin position="997"/>
        <end position="1062"/>
    </location>
</feature>
<dbReference type="InterPro" id="IPR050557">
    <property type="entry name" value="RTX_toxin/Mannuronan_C5-epim"/>
</dbReference>
<reference evidence="4 5" key="1">
    <citation type="submission" date="2016-12" db="EMBL/GenBank/DDBJ databases">
        <authorList>
            <person name="Song W.-J."/>
            <person name="Kurnit D.M."/>
        </authorList>
    </citation>
    <scope>NUCLEOTIDE SEQUENCE [LARGE SCALE GENOMIC DNA]</scope>
    <source>
        <strain evidence="4 5">CGMCC 1.10808</strain>
    </source>
</reference>
<dbReference type="GO" id="GO:0016788">
    <property type="term" value="F:hydrolase activity, acting on ester bonds"/>
    <property type="evidence" value="ECO:0007669"/>
    <property type="project" value="UniProtKB-ARBA"/>
</dbReference>
<proteinExistence type="predicted"/>
<feature type="compositionally biased region" description="Pro residues" evidence="3">
    <location>
        <begin position="672"/>
        <end position="730"/>
    </location>
</feature>
<sequence>MTGSRLCRLLFRVFIALAYMKGVLMPSTELLAQTASAVGNSNPAIAINLSPLNDWSVEMPFLDLMKNARPFWANQSGQWSSMSHEQLESSGYLDENGWPTAIPAGMEGINAFWDWSQPEAAATRAGTYVITYKGEGQITVPFGGTIVSSEPGRIVFENPNGGPFMLRIVSTDPNGTGEYLRDISVVKAEHEELHEAGAIFNPEFLEVVSDFRQFRFMDWMETNNSVVADWSERTTFEDAHWTGEQGPPVEVMVRLANEAGVDPWFNIPHQASDEYVRQFATYVRNNLDPALKATIEYSNETWNAAFQQYHWLDSRSQAEWGRSAPFDYYVKRATEVAKIFDEVFGQQADDRLVQTLGAHNGNTWLTGYLLDAPIWRQADPSGYVAPAQTFDAVAVTTYFGGATSTDAALTQDLLNAINDPNVNAFDYLAQKLLDPDYPLSIPFFEGLLREHKAIAEAAGLRLTAYEGGQHVHHLFATDGAGEQLTDFMIEFVRSPQMAQLYEASIESWKTIGDGAYMQFGDVQTPNKWGSWGFLSSLDDSTPRGDVIYAANAETPWWEDRGGVHFQNGVIREGGAGDDALTGTVQEDYLIGGAGNDVLVGGAGDDGLNGGEGTDTAVFSGAASDYVVHLEDGGVRLVGPDGSDFLRDVEFVEFENGGVVSMADLTDGAVPAPTDPAPAPVDPTPTDPTPTDPTPTDPTPTDPTPTDPTPTDPTPTDPTPTDPTPTDPTPAPGGQSLSDDVLMIGHSLIGTTLPLMLRDLVDDAPSGGRIDAQVINGAPLSWQWDHSSEAQGVDGRAALATGAYEAVVLTEAVPLQNHLTWSDTYGYAKRFYDLAVGANPEARVYMYETWHDIRSGTGVDVPYDEGDSVPWRERLAQDLPKWQGIVDHVNANRAPGQPEMQLIPAGQAMARMHDTIAAGQVPGLNDISDLFADTIHLNDLGNYFMAMVHYAAIYGRDPGDLPEALHGDWGQAFGAPSAALADVMQDIAWQTVSETLALDPADPADPAPIDPTPTDPAPSDPAPSDPAPSDPTPSDPTPSDPTPTDPAPTDPEPADPPAVDPADPSAEAAILDISIPGAFVSDAAAVRVNGVDGIQVNAVNVWSTLGRELNLASDASARAYVLHANGAQATFDGVTVDAGYFSLEENVAAPGGAPLADTALDAALAFGGVVVNAGRIVGTAGADDFRGRDGDDVFDGADGDDVLVGGAGDDVLIGGKGADWISGGEGEDVAVFSGQARDYAAVTEGGGVRVTGADGSDFLSEVEFVQFSDGVRISIEDLLAGNLPDGGGAQPDAGSGDGSGDGSAPTGGSGSSGGSDGGSGAPTVPEAVVDLSVPGQIVEGAAKVNISGTTGGVKVQMVGGGSKLGQELGLSMDNTHTTYTVWQIGYTREVNGVDVKASYWSAHANLSMKGGFQLADTALEASQMFSSLLVDVGEIRGTAYGDTFSGSHGGDVIDGAGGRDRIDGRRGDDILFGNNGRDILTGGEGADVFVFEAGDGKDKITDFSHEDILDLTAYGFADRAEALSSFVLQADGDLVLTPTLTDSIELVGLREADLAWINVLV</sequence>
<comment type="subcellular location">
    <subcellularLocation>
        <location evidence="1">Secreted</location>
    </subcellularLocation>
</comment>
<dbReference type="InterPro" id="IPR018511">
    <property type="entry name" value="Hemolysin-typ_Ca-bd_CS"/>
</dbReference>
<keyword evidence="5" id="KW-1185">Reference proteome</keyword>
<dbReference type="GO" id="GO:0005576">
    <property type="term" value="C:extracellular region"/>
    <property type="evidence" value="ECO:0007669"/>
    <property type="project" value="UniProtKB-SubCell"/>
</dbReference>
<dbReference type="PROSITE" id="PS00330">
    <property type="entry name" value="HEMOLYSIN_CALCIUM"/>
    <property type="match status" value="5"/>
</dbReference>
<feature type="compositionally biased region" description="Gly residues" evidence="3">
    <location>
        <begin position="1283"/>
        <end position="1319"/>
    </location>
</feature>
<evidence type="ECO:0000256" key="1">
    <source>
        <dbReference type="ARBA" id="ARBA00004613"/>
    </source>
</evidence>
<feature type="region of interest" description="Disordered" evidence="3">
    <location>
        <begin position="664"/>
        <end position="738"/>
    </location>
</feature>
<dbReference type="OrthoDB" id="7783360at2"/>
<dbReference type="SUPFAM" id="SSF51120">
    <property type="entry name" value="beta-Roll"/>
    <property type="match status" value="3"/>
</dbReference>
<dbReference type="InterPro" id="IPR001343">
    <property type="entry name" value="Hemolysn_Ca-bd"/>
</dbReference>
<dbReference type="PANTHER" id="PTHR38340">
    <property type="entry name" value="S-LAYER PROTEIN"/>
    <property type="match status" value="1"/>
</dbReference>
<evidence type="ECO:0000256" key="3">
    <source>
        <dbReference type="SAM" id="MobiDB-lite"/>
    </source>
</evidence>
<dbReference type="PANTHER" id="PTHR38340:SF1">
    <property type="entry name" value="S-LAYER PROTEIN"/>
    <property type="match status" value="1"/>
</dbReference>
<dbReference type="Gene3D" id="2.150.10.10">
    <property type="entry name" value="Serralysin-like metalloprotease, C-terminal"/>
    <property type="match status" value="3"/>
</dbReference>
<dbReference type="Proteomes" id="UP000184066">
    <property type="component" value="Unassembled WGS sequence"/>
</dbReference>
<evidence type="ECO:0000256" key="2">
    <source>
        <dbReference type="ARBA" id="ARBA00022525"/>
    </source>
</evidence>
<dbReference type="STRING" id="1189325.SAMN04488119_104176"/>
<protein>
    <submittedName>
        <fullName evidence="4">Ca2+-binding protein, RTX toxin-related</fullName>
    </submittedName>
</protein>
<dbReference type="Pfam" id="PF00353">
    <property type="entry name" value="HemolysinCabind"/>
    <property type="match status" value="3"/>
</dbReference>
<dbReference type="InterPro" id="IPR036514">
    <property type="entry name" value="SGNH_hydro_sf"/>
</dbReference>
<dbReference type="GO" id="GO:0005509">
    <property type="term" value="F:calcium ion binding"/>
    <property type="evidence" value="ECO:0007669"/>
    <property type="project" value="InterPro"/>
</dbReference>
<keyword evidence="2" id="KW-0964">Secreted</keyword>
<gene>
    <name evidence="4" type="ORF">SAMN05216200_104176</name>
</gene>
<dbReference type="InterPro" id="IPR011049">
    <property type="entry name" value="Serralysin-like_metalloprot_C"/>
</dbReference>
<feature type="compositionally biased region" description="Pro residues" evidence="3">
    <location>
        <begin position="1002"/>
        <end position="1058"/>
    </location>
</feature>
<feature type="region of interest" description="Disordered" evidence="3">
    <location>
        <begin position="1281"/>
        <end position="1324"/>
    </location>
</feature>
<evidence type="ECO:0000313" key="4">
    <source>
        <dbReference type="EMBL" id="SHN65861.1"/>
    </source>
</evidence>
<dbReference type="Gene3D" id="3.40.50.1110">
    <property type="entry name" value="SGNH hydrolase"/>
    <property type="match status" value="1"/>
</dbReference>
<accession>A0A1M7T567</accession>
<name>A0A1M7T567_9RHOB</name>
<dbReference type="EMBL" id="FRDL01000004">
    <property type="protein sequence ID" value="SHN65861.1"/>
    <property type="molecule type" value="Genomic_DNA"/>
</dbReference>
<organism evidence="4 5">
    <name type="scientific">Oceanicella actignis</name>
    <dbReference type="NCBI Taxonomy" id="1189325"/>
    <lineage>
        <taxon>Bacteria</taxon>
        <taxon>Pseudomonadati</taxon>
        <taxon>Pseudomonadota</taxon>
        <taxon>Alphaproteobacteria</taxon>
        <taxon>Rhodobacterales</taxon>
        <taxon>Paracoccaceae</taxon>
        <taxon>Oceanicella</taxon>
    </lineage>
</organism>